<accession>A0A2A6LUC2</accession>
<evidence type="ECO:0000313" key="1">
    <source>
        <dbReference type="EMBL" id="PDT46141.1"/>
    </source>
</evidence>
<dbReference type="Proteomes" id="UP000220353">
    <property type="component" value="Unassembled WGS sequence"/>
</dbReference>
<protein>
    <submittedName>
        <fullName evidence="1">Uncharacterized protein</fullName>
    </submittedName>
</protein>
<dbReference type="EMBL" id="NWTC01000015">
    <property type="protein sequence ID" value="PDT46141.1"/>
    <property type="molecule type" value="Genomic_DNA"/>
</dbReference>
<comment type="caution">
    <text evidence="1">The sequence shown here is derived from an EMBL/GenBank/DDBJ whole genome shotgun (WGS) entry which is preliminary data.</text>
</comment>
<dbReference type="AlphaFoldDB" id="A0A2A6LUC2"/>
<name>A0A2A6LUC2_RHIFR</name>
<reference evidence="1 2" key="1">
    <citation type="submission" date="2017-09" db="EMBL/GenBank/DDBJ databases">
        <title>Comparative genomics of rhizobia isolated from Phaseolus vulgaris in China.</title>
        <authorList>
            <person name="Tong W."/>
        </authorList>
    </citation>
    <scope>NUCLEOTIDE SEQUENCE [LARGE SCALE GENOMIC DNA]</scope>
    <source>
        <strain evidence="1 2">PCH1</strain>
    </source>
</reference>
<organism evidence="1 2">
    <name type="scientific">Rhizobium fredii</name>
    <name type="common">Sinorhizobium fredii</name>
    <dbReference type="NCBI Taxonomy" id="380"/>
    <lineage>
        <taxon>Bacteria</taxon>
        <taxon>Pseudomonadati</taxon>
        <taxon>Pseudomonadota</taxon>
        <taxon>Alphaproteobacteria</taxon>
        <taxon>Hyphomicrobiales</taxon>
        <taxon>Rhizobiaceae</taxon>
        <taxon>Sinorhizobium/Ensifer group</taxon>
        <taxon>Sinorhizobium</taxon>
    </lineage>
</organism>
<proteinExistence type="predicted"/>
<evidence type="ECO:0000313" key="2">
    <source>
        <dbReference type="Proteomes" id="UP000220353"/>
    </source>
</evidence>
<sequence>MKCLLSGKRLPPIPPPNFLDATEAYPMRIYSASLRQECEVFGVAVSFDEFWPVGKRVVFYVKDDASRGLFVEELARARILDNSLGRNFKMHLFSGSTGGNGIMLLWEHFRDIDHLSRLMDFDNETVEAFEKARISGLAY</sequence>
<gene>
    <name evidence="1" type="ORF">CO661_19495</name>
</gene>